<proteinExistence type="predicted"/>
<sequence length="42" mass="4937">MWWPRLPAWTPVVWRAVLGEAFARIAGRFGRVVARRRAARFV</sequence>
<organism evidence="1 2">
    <name type="scientific">Amycolatopsis rubida</name>
    <dbReference type="NCBI Taxonomy" id="112413"/>
    <lineage>
        <taxon>Bacteria</taxon>
        <taxon>Bacillati</taxon>
        <taxon>Actinomycetota</taxon>
        <taxon>Actinomycetes</taxon>
        <taxon>Pseudonocardiales</taxon>
        <taxon>Pseudonocardiaceae</taxon>
        <taxon>Amycolatopsis</taxon>
    </lineage>
</organism>
<evidence type="ECO:0000313" key="1">
    <source>
        <dbReference type="EMBL" id="SFQ54193.1"/>
    </source>
</evidence>
<accession>A0A1I5ZCN9</accession>
<gene>
    <name evidence="1" type="ORF">SAMN05421854_114208</name>
</gene>
<dbReference type="AlphaFoldDB" id="A0A1I5ZCN9"/>
<name>A0A1I5ZCN9_9PSEU</name>
<evidence type="ECO:0000313" key="2">
    <source>
        <dbReference type="Proteomes" id="UP000199137"/>
    </source>
</evidence>
<dbReference type="Proteomes" id="UP000199137">
    <property type="component" value="Unassembled WGS sequence"/>
</dbReference>
<protein>
    <submittedName>
        <fullName evidence="1">Uncharacterized protein</fullName>
    </submittedName>
</protein>
<dbReference type="EMBL" id="FOWC01000014">
    <property type="protein sequence ID" value="SFQ54193.1"/>
    <property type="molecule type" value="Genomic_DNA"/>
</dbReference>
<feature type="non-terminal residue" evidence="1">
    <location>
        <position position="42"/>
    </location>
</feature>
<reference evidence="1 2" key="1">
    <citation type="submission" date="2016-10" db="EMBL/GenBank/DDBJ databases">
        <authorList>
            <person name="de Groot N.N."/>
        </authorList>
    </citation>
    <scope>NUCLEOTIDE SEQUENCE [LARGE SCALE GENOMIC DNA]</scope>
    <source>
        <strain evidence="1 2">DSM 44637</strain>
    </source>
</reference>